<dbReference type="InterPro" id="IPR051930">
    <property type="entry name" value="FNR_type-1"/>
</dbReference>
<dbReference type="Gene3D" id="2.40.30.10">
    <property type="entry name" value="Translation factors"/>
    <property type="match status" value="1"/>
</dbReference>
<dbReference type="PANTHER" id="PTHR47878">
    <property type="entry name" value="OXIDOREDUCTASE FAD/NAD(P)-BINDING DOMAIN PROTEIN"/>
    <property type="match status" value="1"/>
</dbReference>
<evidence type="ECO:0000256" key="2">
    <source>
        <dbReference type="ARBA" id="ARBA00013223"/>
    </source>
</evidence>
<reference evidence="6 7" key="1">
    <citation type="submission" date="2020-01" db="EMBL/GenBank/DDBJ databases">
        <title>Draft Genome Sequence of Vibrio sp. strain OCN044, Isolated from a Healthy Coral at Palmyra Atoll.</title>
        <authorList>
            <person name="Videau P."/>
            <person name="Loughran R."/>
            <person name="Esquivel A."/>
            <person name="Deadmond M."/>
            <person name="Paddock B.E."/>
            <person name="Saw J.H."/>
            <person name="Ushijima B."/>
        </authorList>
    </citation>
    <scope>NUCLEOTIDE SEQUENCE [LARGE SCALE GENOMIC DNA]</scope>
    <source>
        <strain evidence="6 7">OCN044</strain>
    </source>
</reference>
<accession>A0A6L8LWH6</accession>
<dbReference type="GO" id="GO:0004324">
    <property type="term" value="F:ferredoxin-NADP+ reductase activity"/>
    <property type="evidence" value="ECO:0007669"/>
    <property type="project" value="UniProtKB-EC"/>
</dbReference>
<evidence type="ECO:0000313" key="6">
    <source>
        <dbReference type="EMBL" id="MYM60115.1"/>
    </source>
</evidence>
<dbReference type="PRINTS" id="PR00410">
    <property type="entry name" value="PHEHYDRXLASE"/>
</dbReference>
<dbReference type="InterPro" id="IPR017938">
    <property type="entry name" value="Riboflavin_synthase-like_b-brl"/>
</dbReference>
<dbReference type="RefSeq" id="WP_160930417.1">
    <property type="nucleotide sequence ID" value="NZ_WWEU01000004.1"/>
</dbReference>
<dbReference type="GO" id="GO:0042167">
    <property type="term" value="P:heme catabolic process"/>
    <property type="evidence" value="ECO:0007669"/>
    <property type="project" value="TreeGrafter"/>
</dbReference>
<protein>
    <recommendedName>
        <fullName evidence="2">ferredoxin--NADP(+) reductase</fullName>
        <ecNumber evidence="2">1.18.1.2</ecNumber>
    </recommendedName>
</protein>
<sequence length="254" mass="28488">MTAPSGFNLAYLEQRTDWTDELFSLRLSGAPLDFKAGQFTKLALHDDAGQLVSRAYSLVNAPLNNSDILEFLVVANPQGKLTPDLHKLKEGDQVYVGNAAHGDLIFSSIPKSTQDLWLLSTGTGIGPFLSLLDDVNVRLDQDKIVLVHGVRHEKDLVYRYLIDQLLEQYQGRLLYLPIVSREESSFALSGRIPQLLQANQIQDIAKVQLTKESSFAMLCGNPEMIKETTQTLQSFGLEKYRRATGGNVIFERYW</sequence>
<dbReference type="EMBL" id="WWEU01000004">
    <property type="protein sequence ID" value="MYM60115.1"/>
    <property type="molecule type" value="Genomic_DNA"/>
</dbReference>
<comment type="caution">
    <text evidence="6">The sequence shown here is derived from an EMBL/GenBank/DDBJ whole genome shotgun (WGS) entry which is preliminary data.</text>
</comment>
<dbReference type="GO" id="GO:0034599">
    <property type="term" value="P:cellular response to oxidative stress"/>
    <property type="evidence" value="ECO:0007669"/>
    <property type="project" value="TreeGrafter"/>
</dbReference>
<dbReference type="EC" id="1.18.1.2" evidence="2"/>
<evidence type="ECO:0000256" key="1">
    <source>
        <dbReference type="ARBA" id="ARBA00008312"/>
    </source>
</evidence>
<evidence type="ECO:0000313" key="7">
    <source>
        <dbReference type="Proteomes" id="UP000478571"/>
    </source>
</evidence>
<dbReference type="GO" id="GO:0000166">
    <property type="term" value="F:nucleotide binding"/>
    <property type="evidence" value="ECO:0007669"/>
    <property type="project" value="UniProtKB-KW"/>
</dbReference>
<evidence type="ECO:0000259" key="5">
    <source>
        <dbReference type="PROSITE" id="PS51384"/>
    </source>
</evidence>
<dbReference type="AlphaFoldDB" id="A0A6L8LWH6"/>
<comment type="catalytic activity">
    <reaction evidence="4">
        <text>2 reduced [2Fe-2S]-[ferredoxin] + NADP(+) + H(+) = 2 oxidized [2Fe-2S]-[ferredoxin] + NADPH</text>
        <dbReference type="Rhea" id="RHEA:20125"/>
        <dbReference type="Rhea" id="RHEA-COMP:10000"/>
        <dbReference type="Rhea" id="RHEA-COMP:10001"/>
        <dbReference type="ChEBI" id="CHEBI:15378"/>
        <dbReference type="ChEBI" id="CHEBI:33737"/>
        <dbReference type="ChEBI" id="CHEBI:33738"/>
        <dbReference type="ChEBI" id="CHEBI:57783"/>
        <dbReference type="ChEBI" id="CHEBI:58349"/>
        <dbReference type="EC" id="1.18.1.2"/>
    </reaction>
</comment>
<dbReference type="InterPro" id="IPR008333">
    <property type="entry name" value="Cbr1-like_FAD-bd_dom"/>
</dbReference>
<dbReference type="SUPFAM" id="SSF52343">
    <property type="entry name" value="Ferredoxin reductase-like, C-terminal NADP-linked domain"/>
    <property type="match status" value="1"/>
</dbReference>
<evidence type="ECO:0000256" key="4">
    <source>
        <dbReference type="ARBA" id="ARBA00047776"/>
    </source>
</evidence>
<dbReference type="InterPro" id="IPR017927">
    <property type="entry name" value="FAD-bd_FR_type"/>
</dbReference>
<name>A0A6L8LWH6_9VIBR</name>
<comment type="similarity">
    <text evidence="1">Belongs to the ferredoxin--NADP reductase type 1 family.</text>
</comment>
<dbReference type="PANTHER" id="PTHR47878:SF2">
    <property type="entry name" value="OXIDOREDUCTASE FAD_NAD(P)-BINDING DOMAIN PROTEIN"/>
    <property type="match status" value="1"/>
</dbReference>
<dbReference type="Pfam" id="PF00175">
    <property type="entry name" value="NAD_binding_1"/>
    <property type="match status" value="1"/>
</dbReference>
<gene>
    <name evidence="6" type="ORF">GTG28_12850</name>
</gene>
<dbReference type="Pfam" id="PF00970">
    <property type="entry name" value="FAD_binding_6"/>
    <property type="match status" value="1"/>
</dbReference>
<keyword evidence="7" id="KW-1185">Reference proteome</keyword>
<dbReference type="InterPro" id="IPR033892">
    <property type="entry name" value="FNR_bac"/>
</dbReference>
<dbReference type="Proteomes" id="UP000478571">
    <property type="component" value="Unassembled WGS sequence"/>
</dbReference>
<feature type="domain" description="FAD-binding FR-type" evidence="5">
    <location>
        <begin position="5"/>
        <end position="107"/>
    </location>
</feature>
<dbReference type="CDD" id="cd06195">
    <property type="entry name" value="FNR1"/>
    <property type="match status" value="1"/>
</dbReference>
<evidence type="ECO:0000256" key="3">
    <source>
        <dbReference type="ARBA" id="ARBA00022741"/>
    </source>
</evidence>
<dbReference type="InterPro" id="IPR039261">
    <property type="entry name" value="FNR_nucleotide-bd"/>
</dbReference>
<organism evidence="6 7">
    <name type="scientific">Vibrio tetraodonis subsp. pristinus</name>
    <dbReference type="NCBI Taxonomy" id="2695891"/>
    <lineage>
        <taxon>Bacteria</taxon>
        <taxon>Pseudomonadati</taxon>
        <taxon>Pseudomonadota</taxon>
        <taxon>Gammaproteobacteria</taxon>
        <taxon>Vibrionales</taxon>
        <taxon>Vibrionaceae</taxon>
        <taxon>Vibrio</taxon>
    </lineage>
</organism>
<dbReference type="PROSITE" id="PS51384">
    <property type="entry name" value="FAD_FR"/>
    <property type="match status" value="1"/>
</dbReference>
<dbReference type="Gene3D" id="3.40.50.80">
    <property type="entry name" value="Nucleotide-binding domain of ferredoxin-NADP reductase (FNR) module"/>
    <property type="match status" value="1"/>
</dbReference>
<proteinExistence type="inferred from homology"/>
<keyword evidence="3" id="KW-0547">Nucleotide-binding</keyword>
<dbReference type="SUPFAM" id="SSF63380">
    <property type="entry name" value="Riboflavin synthase domain-like"/>
    <property type="match status" value="1"/>
</dbReference>
<dbReference type="InterPro" id="IPR001433">
    <property type="entry name" value="OxRdtase_FAD/NAD-bd"/>
</dbReference>